<feature type="region of interest" description="Disordered" evidence="1">
    <location>
        <begin position="1"/>
        <end position="28"/>
    </location>
</feature>
<dbReference type="InterPro" id="IPR029058">
    <property type="entry name" value="AB_hydrolase_fold"/>
</dbReference>
<dbReference type="GO" id="GO:0006508">
    <property type="term" value="P:proteolysis"/>
    <property type="evidence" value="ECO:0007669"/>
    <property type="project" value="InterPro"/>
</dbReference>
<keyword evidence="2" id="KW-0378">Hydrolase</keyword>
<feature type="compositionally biased region" description="Polar residues" evidence="1">
    <location>
        <begin position="1"/>
        <end position="27"/>
    </location>
</feature>
<keyword evidence="3" id="KW-1185">Reference proteome</keyword>
<reference evidence="2 3" key="1">
    <citation type="submission" date="2020-08" db="EMBL/GenBank/DDBJ databases">
        <title>Functional genomics of gut bacteria from endangered species of beetles.</title>
        <authorList>
            <person name="Carlos-Shanley C."/>
        </authorList>
    </citation>
    <scope>NUCLEOTIDE SEQUENCE [LARGE SCALE GENOMIC DNA]</scope>
    <source>
        <strain evidence="2 3">S00239</strain>
    </source>
</reference>
<protein>
    <submittedName>
        <fullName evidence="2">Carboxypeptidase C (Cathepsin A)</fullName>
    </submittedName>
</protein>
<accession>A0A840L1C3</accession>
<dbReference type="Gene3D" id="3.40.50.1820">
    <property type="entry name" value="alpha/beta hydrolase"/>
    <property type="match status" value="1"/>
</dbReference>
<evidence type="ECO:0000313" key="3">
    <source>
        <dbReference type="Proteomes" id="UP000562027"/>
    </source>
</evidence>
<dbReference type="GO" id="GO:0004185">
    <property type="term" value="F:serine-type carboxypeptidase activity"/>
    <property type="evidence" value="ECO:0007669"/>
    <property type="project" value="InterPro"/>
</dbReference>
<keyword evidence="2" id="KW-0121">Carboxypeptidase</keyword>
<evidence type="ECO:0000256" key="1">
    <source>
        <dbReference type="SAM" id="MobiDB-lite"/>
    </source>
</evidence>
<dbReference type="Pfam" id="PF00450">
    <property type="entry name" value="Peptidase_S10"/>
    <property type="match status" value="1"/>
</dbReference>
<dbReference type="EMBL" id="JACHLP010000001">
    <property type="protein sequence ID" value="MBB4842254.1"/>
    <property type="molecule type" value="Genomic_DNA"/>
</dbReference>
<dbReference type="InterPro" id="IPR001563">
    <property type="entry name" value="Peptidase_S10"/>
</dbReference>
<dbReference type="AlphaFoldDB" id="A0A840L1C3"/>
<proteinExistence type="predicted"/>
<dbReference type="RefSeq" id="WP_184296297.1">
    <property type="nucleotide sequence ID" value="NZ_JACHLP010000001.1"/>
</dbReference>
<name>A0A840L1C3_9BURK</name>
<dbReference type="SUPFAM" id="SSF53474">
    <property type="entry name" value="alpha/beta-Hydrolases"/>
    <property type="match status" value="1"/>
</dbReference>
<organism evidence="2 3">
    <name type="scientific">Roseateles oligotrophus</name>
    <dbReference type="NCBI Taxonomy" id="1769250"/>
    <lineage>
        <taxon>Bacteria</taxon>
        <taxon>Pseudomonadati</taxon>
        <taxon>Pseudomonadota</taxon>
        <taxon>Betaproteobacteria</taxon>
        <taxon>Burkholderiales</taxon>
        <taxon>Sphaerotilaceae</taxon>
        <taxon>Roseateles</taxon>
    </lineage>
</organism>
<comment type="caution">
    <text evidence="2">The sequence shown here is derived from an EMBL/GenBank/DDBJ whole genome shotgun (WGS) entry which is preliminary data.</text>
</comment>
<sequence>MNETPSPDTGKQDIKNSGSPMLEQSVTTEHKLQIGKSTLHYQATCGTVLLREPDSSEPEGRGQFKGDKARASVFFIAYTLKGKSAQAAGQRPITFSFNGGPGSSSVWLHLGLLGPQRVPTDEMGQCGAPPYGLVDNEHTLLTESDLVFIDPVGTGHSRVAEGEKIAEFHDYQRDLDSVGEFIRLYLSRHGRWASPKYLIGESYGTTRAAGLSRHLQDKHNLHINGLMLVSLAVDFQTLSFDHGNELPYPLFLPSYAATAWYHQALAPALQKKSLQTVVAEAEAFANSDYLLALHQGSRLGAEQRQHIAERLAYFSGLSVAYLLRCDLRPNEFRFFKELLRERGQTVGRLDSRFLGLDRDDAGEQAEEDAGMNNLVGAYAVGINRLLFETLQFKSDSPYKVIAPLWQSWSWKGFENKYLNVGDSLRRALHASPAMRVYVASGYYDLATPHAAGDYTLSHLGLRQPLQAQVQVSYFEAGHMMYIHQPSLVRMADELRQFVRAEPPKPKKSKGSLA</sequence>
<gene>
    <name evidence="2" type="ORF">HNP55_000749</name>
</gene>
<dbReference type="Proteomes" id="UP000562027">
    <property type="component" value="Unassembled WGS sequence"/>
</dbReference>
<evidence type="ECO:0000313" key="2">
    <source>
        <dbReference type="EMBL" id="MBB4842254.1"/>
    </source>
</evidence>
<keyword evidence="2" id="KW-0645">Protease</keyword>